<name>A0A0F9MEA9_9ZZZZ</name>
<reference evidence="1" key="1">
    <citation type="journal article" date="2015" name="Nature">
        <title>Complex archaea that bridge the gap between prokaryotes and eukaryotes.</title>
        <authorList>
            <person name="Spang A."/>
            <person name="Saw J.H."/>
            <person name="Jorgensen S.L."/>
            <person name="Zaremba-Niedzwiedzka K."/>
            <person name="Martijn J."/>
            <person name="Lind A.E."/>
            <person name="van Eijk R."/>
            <person name="Schleper C."/>
            <person name="Guy L."/>
            <person name="Ettema T.J."/>
        </authorList>
    </citation>
    <scope>NUCLEOTIDE SEQUENCE</scope>
</reference>
<dbReference type="EMBL" id="LAZR01010334">
    <property type="protein sequence ID" value="KKM67512.1"/>
    <property type="molecule type" value="Genomic_DNA"/>
</dbReference>
<accession>A0A0F9MEA9</accession>
<gene>
    <name evidence="1" type="ORF">LCGC14_1470360</name>
</gene>
<proteinExistence type="predicted"/>
<evidence type="ECO:0000313" key="1">
    <source>
        <dbReference type="EMBL" id="KKM67512.1"/>
    </source>
</evidence>
<protein>
    <submittedName>
        <fullName evidence="1">Uncharacterized protein</fullName>
    </submittedName>
</protein>
<comment type="caution">
    <text evidence="1">The sequence shown here is derived from an EMBL/GenBank/DDBJ whole genome shotgun (WGS) entry which is preliminary data.</text>
</comment>
<sequence>MVNKLEFLTKPKWNYREFRPPARLPEPLIQAEIYKRLREKDIQCTVGCPIFCEAYDGELSPDVAILYQGYVIGIIEIKSFKKVKSVSNQIINNLDTKQIKSKQLKRYLLYDLPLYYCTNWDDVPRAVEYAELCIQEFKQYTYRKNKEKHLIIKKK</sequence>
<dbReference type="AlphaFoldDB" id="A0A0F9MEA9"/>
<organism evidence="1">
    <name type="scientific">marine sediment metagenome</name>
    <dbReference type="NCBI Taxonomy" id="412755"/>
    <lineage>
        <taxon>unclassified sequences</taxon>
        <taxon>metagenomes</taxon>
        <taxon>ecological metagenomes</taxon>
    </lineage>
</organism>